<sequence length="363" mass="41729">MLPKLALHLQPERGWINDPNGLCYFQGKYHAFFQHNPKAPVWDTMHWGHAVSEDLLHWEELPIALYPDQPYESGQGCFSGSAVEKDGRLYLFYTAVDSNLAQTQCLAWTDDGQHFTKYPGNPILPQSPIDPASRDFRDPKVFPWKDGSYRMVCGVGKEGYAAVVLYRSQDLLHWDYVGPLFETREMGPVLECPDLFPLEDKWVLCFSRMDEPRCVQFVLGGFDGERFVPENLQRPALGPNFYAPQSFVDHQGRRILLGWMAPWERPMDQDEVRRGCLTVPLEPFFDDAGQLCLFPVEEAQPYLTQEDTHIRRGAWLFQVTDGEKILLERPASAIWDVRVLSDTHTCEVFLNGGEQVCSFYFQP</sequence>
<reference evidence="6" key="2">
    <citation type="submission" date="2021-04" db="EMBL/GenBank/DDBJ databases">
        <authorList>
            <person name="Gilroy R."/>
        </authorList>
    </citation>
    <scope>NUCLEOTIDE SEQUENCE</scope>
    <source>
        <strain evidence="6">ChiBcolR8-3208</strain>
    </source>
</reference>
<dbReference type="AlphaFoldDB" id="A0A9D2M0Y7"/>
<organism evidence="6 7">
    <name type="scientific">Candidatus Acutalibacter ornithocaccae</name>
    <dbReference type="NCBI Taxonomy" id="2838416"/>
    <lineage>
        <taxon>Bacteria</taxon>
        <taxon>Bacillati</taxon>
        <taxon>Bacillota</taxon>
        <taxon>Clostridia</taxon>
        <taxon>Eubacteriales</taxon>
        <taxon>Acutalibacteraceae</taxon>
        <taxon>Acutalibacter</taxon>
    </lineage>
</organism>
<evidence type="ECO:0000313" key="7">
    <source>
        <dbReference type="Proteomes" id="UP000824214"/>
    </source>
</evidence>
<dbReference type="GO" id="GO:0005975">
    <property type="term" value="P:carbohydrate metabolic process"/>
    <property type="evidence" value="ECO:0007669"/>
    <property type="project" value="InterPro"/>
</dbReference>
<proteinExistence type="inferred from homology"/>
<accession>A0A9D2M0Y7</accession>
<evidence type="ECO:0000256" key="2">
    <source>
        <dbReference type="ARBA" id="ARBA00012758"/>
    </source>
</evidence>
<comment type="caution">
    <text evidence="6">The sequence shown here is derived from an EMBL/GenBank/DDBJ whole genome shotgun (WGS) entry which is preliminary data.</text>
</comment>
<gene>
    <name evidence="6" type="ORF">H9942_09995</name>
</gene>
<dbReference type="InterPro" id="IPR013148">
    <property type="entry name" value="Glyco_hydro_32_N"/>
</dbReference>
<dbReference type="InterPro" id="IPR023296">
    <property type="entry name" value="Glyco_hydro_beta-prop_sf"/>
</dbReference>
<feature type="domain" description="Glycosyl hydrolase family 32 N-terminal" evidence="5">
    <location>
        <begin position="8"/>
        <end position="282"/>
    </location>
</feature>
<dbReference type="Gene3D" id="2.115.10.20">
    <property type="entry name" value="Glycosyl hydrolase domain, family 43"/>
    <property type="match status" value="1"/>
</dbReference>
<dbReference type="Proteomes" id="UP000824214">
    <property type="component" value="Unassembled WGS sequence"/>
</dbReference>
<evidence type="ECO:0000256" key="3">
    <source>
        <dbReference type="ARBA" id="ARBA00022801"/>
    </source>
</evidence>
<dbReference type="SMART" id="SM00640">
    <property type="entry name" value="Glyco_32"/>
    <property type="match status" value="1"/>
</dbReference>
<evidence type="ECO:0000256" key="4">
    <source>
        <dbReference type="ARBA" id="ARBA00023295"/>
    </source>
</evidence>
<dbReference type="InterPro" id="IPR051214">
    <property type="entry name" value="GH32_Enzymes"/>
</dbReference>
<dbReference type="PANTHER" id="PTHR43101">
    <property type="entry name" value="BETA-FRUCTOSIDASE"/>
    <property type="match status" value="1"/>
</dbReference>
<protein>
    <recommendedName>
        <fullName evidence="2">beta-fructofuranosidase</fullName>
        <ecNumber evidence="2">3.2.1.26</ecNumber>
    </recommendedName>
</protein>
<dbReference type="GO" id="GO:0004564">
    <property type="term" value="F:beta-fructofuranosidase activity"/>
    <property type="evidence" value="ECO:0007669"/>
    <property type="project" value="UniProtKB-EC"/>
</dbReference>
<keyword evidence="3 6" id="KW-0378">Hydrolase</keyword>
<comment type="similarity">
    <text evidence="1">Belongs to the glycosyl hydrolase 32 family.</text>
</comment>
<reference evidence="6" key="1">
    <citation type="journal article" date="2021" name="PeerJ">
        <title>Extensive microbial diversity within the chicken gut microbiome revealed by metagenomics and culture.</title>
        <authorList>
            <person name="Gilroy R."/>
            <person name="Ravi A."/>
            <person name="Getino M."/>
            <person name="Pursley I."/>
            <person name="Horton D.L."/>
            <person name="Alikhan N.F."/>
            <person name="Baker D."/>
            <person name="Gharbi K."/>
            <person name="Hall N."/>
            <person name="Watson M."/>
            <person name="Adriaenssens E.M."/>
            <person name="Foster-Nyarko E."/>
            <person name="Jarju S."/>
            <person name="Secka A."/>
            <person name="Antonio M."/>
            <person name="Oren A."/>
            <person name="Chaudhuri R.R."/>
            <person name="La Ragione R."/>
            <person name="Hildebrand F."/>
            <person name="Pallen M.J."/>
        </authorList>
    </citation>
    <scope>NUCLEOTIDE SEQUENCE</scope>
    <source>
        <strain evidence="6">ChiBcolR8-3208</strain>
    </source>
</reference>
<dbReference type="SUPFAM" id="SSF75005">
    <property type="entry name" value="Arabinanase/levansucrase/invertase"/>
    <property type="match status" value="1"/>
</dbReference>
<keyword evidence="4" id="KW-0326">Glycosidase</keyword>
<dbReference type="Pfam" id="PF00251">
    <property type="entry name" value="Glyco_hydro_32N"/>
    <property type="match status" value="1"/>
</dbReference>
<evidence type="ECO:0000259" key="5">
    <source>
        <dbReference type="Pfam" id="PF00251"/>
    </source>
</evidence>
<dbReference type="PANTHER" id="PTHR43101:SF1">
    <property type="entry name" value="BETA-FRUCTOSIDASE"/>
    <property type="match status" value="1"/>
</dbReference>
<dbReference type="InterPro" id="IPR018053">
    <property type="entry name" value="Glyco_hydro_32_AS"/>
</dbReference>
<dbReference type="InterPro" id="IPR001362">
    <property type="entry name" value="Glyco_hydro_32"/>
</dbReference>
<dbReference type="CDD" id="cd08996">
    <property type="entry name" value="GH32_FFase"/>
    <property type="match status" value="1"/>
</dbReference>
<dbReference type="PROSITE" id="PS00609">
    <property type="entry name" value="GLYCOSYL_HYDROL_F32"/>
    <property type="match status" value="1"/>
</dbReference>
<name>A0A9D2M0Y7_9FIRM</name>
<evidence type="ECO:0000313" key="6">
    <source>
        <dbReference type="EMBL" id="HJB38378.1"/>
    </source>
</evidence>
<dbReference type="EC" id="3.2.1.26" evidence="2"/>
<dbReference type="EMBL" id="DWXZ01000213">
    <property type="protein sequence ID" value="HJB38378.1"/>
    <property type="molecule type" value="Genomic_DNA"/>
</dbReference>
<evidence type="ECO:0000256" key="1">
    <source>
        <dbReference type="ARBA" id="ARBA00009902"/>
    </source>
</evidence>